<comment type="caution">
    <text evidence="6">The sequence shown here is derived from an EMBL/GenBank/DDBJ whole genome shotgun (WGS) entry which is preliminary data.</text>
</comment>
<keyword evidence="2" id="KW-0479">Metal-binding</keyword>
<evidence type="ECO:0000313" key="7">
    <source>
        <dbReference type="Proteomes" id="UP000265643"/>
    </source>
</evidence>
<dbReference type="PANTHER" id="PTHR43524:SF1">
    <property type="entry name" value="RADICAL SAM SUPERFAMILY PROTEIN"/>
    <property type="match status" value="1"/>
</dbReference>
<dbReference type="CDD" id="cd01335">
    <property type="entry name" value="Radical_SAM"/>
    <property type="match status" value="1"/>
</dbReference>
<dbReference type="Gene3D" id="3.20.20.70">
    <property type="entry name" value="Aldolase class I"/>
    <property type="match status" value="1"/>
</dbReference>
<dbReference type="Pfam" id="PF13186">
    <property type="entry name" value="SPASM"/>
    <property type="match status" value="1"/>
</dbReference>
<name>A0A391PAP9_9FIRM</name>
<evidence type="ECO:0000256" key="4">
    <source>
        <dbReference type="ARBA" id="ARBA00023014"/>
    </source>
</evidence>
<evidence type="ECO:0000256" key="1">
    <source>
        <dbReference type="ARBA" id="ARBA00022691"/>
    </source>
</evidence>
<evidence type="ECO:0000313" key="6">
    <source>
        <dbReference type="EMBL" id="GCA66733.1"/>
    </source>
</evidence>
<dbReference type="GO" id="GO:0003824">
    <property type="term" value="F:catalytic activity"/>
    <property type="evidence" value="ECO:0007669"/>
    <property type="project" value="InterPro"/>
</dbReference>
<evidence type="ECO:0000259" key="5">
    <source>
        <dbReference type="PROSITE" id="PS51918"/>
    </source>
</evidence>
<evidence type="ECO:0000256" key="2">
    <source>
        <dbReference type="ARBA" id="ARBA00022723"/>
    </source>
</evidence>
<dbReference type="InterPro" id="IPR013785">
    <property type="entry name" value="Aldolase_TIM"/>
</dbReference>
<dbReference type="PROSITE" id="PS51918">
    <property type="entry name" value="RADICAL_SAM"/>
    <property type="match status" value="1"/>
</dbReference>
<dbReference type="GO" id="GO:0046872">
    <property type="term" value="F:metal ion binding"/>
    <property type="evidence" value="ECO:0007669"/>
    <property type="project" value="UniProtKB-KW"/>
</dbReference>
<dbReference type="AlphaFoldDB" id="A0A391PAP9"/>
<dbReference type="CDD" id="cd21128">
    <property type="entry name" value="SPASM_rSAM"/>
    <property type="match status" value="1"/>
</dbReference>
<dbReference type="RefSeq" id="WP_119297817.1">
    <property type="nucleotide sequence ID" value="NZ_BHGK01000001.1"/>
</dbReference>
<dbReference type="Proteomes" id="UP000265643">
    <property type="component" value="Unassembled WGS sequence"/>
</dbReference>
<dbReference type="EMBL" id="BHGK01000001">
    <property type="protein sequence ID" value="GCA66733.1"/>
    <property type="molecule type" value="Genomic_DNA"/>
</dbReference>
<dbReference type="InterPro" id="IPR007197">
    <property type="entry name" value="rSAM"/>
</dbReference>
<dbReference type="Pfam" id="PF04055">
    <property type="entry name" value="Radical_SAM"/>
    <property type="match status" value="1"/>
</dbReference>
<dbReference type="SFLD" id="SFLDS00029">
    <property type="entry name" value="Radical_SAM"/>
    <property type="match status" value="1"/>
</dbReference>
<evidence type="ECO:0000256" key="3">
    <source>
        <dbReference type="ARBA" id="ARBA00023004"/>
    </source>
</evidence>
<proteinExistence type="predicted"/>
<dbReference type="SFLD" id="SFLDG01067">
    <property type="entry name" value="SPASM/twitch_domain_containing"/>
    <property type="match status" value="1"/>
</dbReference>
<keyword evidence="7" id="KW-1185">Reference proteome</keyword>
<dbReference type="SUPFAM" id="SSF102114">
    <property type="entry name" value="Radical SAM enzymes"/>
    <property type="match status" value="1"/>
</dbReference>
<reference evidence="7" key="1">
    <citation type="submission" date="2018-09" db="EMBL/GenBank/DDBJ databases">
        <title>Draft Genome Sequence of Mediterraneibacter sp. KCTC 15684.</title>
        <authorList>
            <person name="Kim J.S."/>
            <person name="Han K.I."/>
            <person name="Suh M.K."/>
            <person name="Lee K.C."/>
            <person name="Eom M.K."/>
            <person name="Lee J.H."/>
            <person name="Park S.H."/>
            <person name="Kang S.W."/>
            <person name="Park J.E."/>
            <person name="Oh B.S."/>
            <person name="Yu S.Y."/>
            <person name="Choi S.H."/>
            <person name="Lee D.H."/>
            <person name="Yoon H."/>
            <person name="Kim B."/>
            <person name="Yang S.J."/>
            <person name="Lee J.S."/>
        </authorList>
    </citation>
    <scope>NUCLEOTIDE SEQUENCE [LARGE SCALE GENOMIC DNA]</scope>
    <source>
        <strain evidence="7">KCTC 15684</strain>
    </source>
</reference>
<feature type="domain" description="Radical SAM core" evidence="5">
    <location>
        <begin position="107"/>
        <end position="318"/>
    </location>
</feature>
<dbReference type="PANTHER" id="PTHR43524">
    <property type="entry name" value="RADICAL SAM SUPERFAMILY PROTEIN"/>
    <property type="match status" value="1"/>
</dbReference>
<gene>
    <name evidence="6" type="ORF">KGMB01110_11690</name>
</gene>
<sequence length="453" mass="52162">MDGSSKVVRYGLKKAFGYIEKDPEKNMMKLMDFVDQLAGDNPDTLPKQRQMVRQVLEDPENNMYQLILHILRDTDTNVLKATFENFFLNATVMGWKRQEELREKYQCNIPWAILLDPTSACNLHCTGCWAAEYGNRLNLTFDEMDSIITQGKELGIYMYIYTGGEPLVRKNDLIALCRKHHDCQFLTFTNATLIDEAFAGEMLEVGNLIPAISVEGFETATDGRRGEGTFQKVMHAMEILREKKLPFGISCCYTSQNLDSIGSEEYFDKMVEWGADFVWYFHYMPVGNDAVPELMPTPEQREYMYHKIREVRKTKPIFAMDFQNDAEYVGGCVAGGRRYFHINANGDCDPCVFIHYSNMNIREHSLLEVLQSPIFMAYHKGQPFNDNQLRPCPMLENPEKLRKMVAESQAHSTDLQSPESAEHLCEKCEQYAKNWQEAADRLWKNSPKGKAEA</sequence>
<accession>A0A391PAP9</accession>
<protein>
    <submittedName>
        <fullName evidence="6">Radical SAM protein</fullName>
    </submittedName>
</protein>
<dbReference type="InterPro" id="IPR023885">
    <property type="entry name" value="4Fe4S-binding_SPASM_dom"/>
</dbReference>
<keyword evidence="1" id="KW-0949">S-adenosyl-L-methionine</keyword>
<organism evidence="6 7">
    <name type="scientific">Mediterraneibacter butyricigenes</name>
    <dbReference type="NCBI Taxonomy" id="2316025"/>
    <lineage>
        <taxon>Bacteria</taxon>
        <taxon>Bacillati</taxon>
        <taxon>Bacillota</taxon>
        <taxon>Clostridia</taxon>
        <taxon>Lachnospirales</taxon>
        <taxon>Lachnospiraceae</taxon>
        <taxon>Mediterraneibacter</taxon>
    </lineage>
</organism>
<dbReference type="InterPro" id="IPR058240">
    <property type="entry name" value="rSAM_sf"/>
</dbReference>
<keyword evidence="3" id="KW-0408">Iron</keyword>
<dbReference type="GO" id="GO:0051536">
    <property type="term" value="F:iron-sulfur cluster binding"/>
    <property type="evidence" value="ECO:0007669"/>
    <property type="project" value="UniProtKB-KW"/>
</dbReference>
<keyword evidence="4" id="KW-0411">Iron-sulfur</keyword>